<protein>
    <submittedName>
        <fullName evidence="2">Metal-dependent hydrolase</fullName>
    </submittedName>
</protein>
<feature type="transmembrane region" description="Helical" evidence="1">
    <location>
        <begin position="123"/>
        <end position="147"/>
    </location>
</feature>
<feature type="transmembrane region" description="Helical" evidence="1">
    <location>
        <begin position="154"/>
        <end position="171"/>
    </location>
</feature>
<dbReference type="OrthoDB" id="9781927at2"/>
<evidence type="ECO:0000313" key="2">
    <source>
        <dbReference type="EMBL" id="TVO36818.1"/>
    </source>
</evidence>
<keyword evidence="1" id="KW-0472">Membrane</keyword>
<evidence type="ECO:0000313" key="3">
    <source>
        <dbReference type="Proteomes" id="UP000319828"/>
    </source>
</evidence>
<dbReference type="Pfam" id="PF04307">
    <property type="entry name" value="YdjM"/>
    <property type="match status" value="1"/>
</dbReference>
<dbReference type="EMBL" id="VMKJ01000013">
    <property type="protein sequence ID" value="TVO36818.1"/>
    <property type="molecule type" value="Genomic_DNA"/>
</dbReference>
<dbReference type="GO" id="GO:0016787">
    <property type="term" value="F:hydrolase activity"/>
    <property type="evidence" value="ECO:0007669"/>
    <property type="project" value="UniProtKB-KW"/>
</dbReference>
<proteinExistence type="predicted"/>
<organism evidence="2 3">
    <name type="scientific">Vibrio algivorus</name>
    <dbReference type="NCBI Taxonomy" id="1667024"/>
    <lineage>
        <taxon>Bacteria</taxon>
        <taxon>Pseudomonadati</taxon>
        <taxon>Pseudomonadota</taxon>
        <taxon>Gammaproteobacteria</taxon>
        <taxon>Vibrionales</taxon>
        <taxon>Vibrionaceae</taxon>
        <taxon>Vibrio</taxon>
    </lineage>
</organism>
<keyword evidence="1" id="KW-0812">Transmembrane</keyword>
<dbReference type="InterPro" id="IPR007404">
    <property type="entry name" value="YdjM-like"/>
</dbReference>
<dbReference type="PANTHER" id="PTHR40031:SF1">
    <property type="entry name" value="MEMBRANE-BOUND METAL-DEPENDENT HYDROLASE"/>
    <property type="match status" value="1"/>
</dbReference>
<feature type="transmembrane region" description="Helical" evidence="1">
    <location>
        <begin position="59"/>
        <end position="79"/>
    </location>
</feature>
<sequence length="330" mass="37108">MDPISQGVLGSAAALLVSNKQNRRHAAKVGCVAGLAPDLDVLIKSSSDPLLALEFHRQFTHSLFFIPFGGLIIALLLWAIVYRQIPFKQTFLFATIGYATHGLLDALTTYGTQLLWPFSNQRIAWDVIGIIDPLVTIPLLIAIIITCITKSKKWMIIGASFFAIYISFGTLQHHRALEATQQIANKTMHSVTRIKAMPTIGNLLVWRTLYQANDRYYVNAIRVSLLGKTTVYPGQSIAKLDIDKSYSTIDSNSIQFQDIARFNWFSDGWLVLDQNNPLMIGDIRYATQVNGIEPLWGIKLRPQQQNQHIQYQSNTGNGKRELIPIDMMFD</sequence>
<dbReference type="PANTHER" id="PTHR40031">
    <property type="entry name" value="HYPOTHETICAL MEMBRANE SPANNING PROTEIN"/>
    <property type="match status" value="1"/>
</dbReference>
<dbReference type="InterPro" id="IPR053170">
    <property type="entry name" value="Transcription_regulator"/>
</dbReference>
<keyword evidence="2" id="KW-0378">Hydrolase</keyword>
<gene>
    <name evidence="2" type="ORF">FOF44_08475</name>
</gene>
<keyword evidence="1" id="KW-1133">Transmembrane helix</keyword>
<comment type="caution">
    <text evidence="2">The sequence shown here is derived from an EMBL/GenBank/DDBJ whole genome shotgun (WGS) entry which is preliminary data.</text>
</comment>
<accession>A0A557P860</accession>
<evidence type="ECO:0000256" key="1">
    <source>
        <dbReference type="SAM" id="Phobius"/>
    </source>
</evidence>
<dbReference type="RefSeq" id="WP_144388067.1">
    <property type="nucleotide sequence ID" value="NZ_CANNCB010000019.1"/>
</dbReference>
<feature type="transmembrane region" description="Helical" evidence="1">
    <location>
        <begin position="91"/>
        <end position="111"/>
    </location>
</feature>
<dbReference type="Proteomes" id="UP000319828">
    <property type="component" value="Unassembled WGS sequence"/>
</dbReference>
<name>A0A557P860_9VIBR</name>
<reference evidence="2 3" key="1">
    <citation type="submission" date="2019-07" db="EMBL/GenBank/DDBJ databases">
        <title>The draft genome sequence of Vibrio algivorus M1486.</title>
        <authorList>
            <person name="Meng X."/>
        </authorList>
    </citation>
    <scope>NUCLEOTIDE SEQUENCE [LARGE SCALE GENOMIC DNA]</scope>
    <source>
        <strain evidence="2 3">M1486</strain>
    </source>
</reference>
<dbReference type="AlphaFoldDB" id="A0A557P860"/>